<accession>A0A0G0UCX7</accession>
<evidence type="ECO:0000256" key="1">
    <source>
        <dbReference type="PIRSR" id="PIRSR600760-2"/>
    </source>
</evidence>
<reference evidence="2 3" key="1">
    <citation type="journal article" date="2015" name="Nature">
        <title>rRNA introns, odd ribosomes, and small enigmatic genomes across a large radiation of phyla.</title>
        <authorList>
            <person name="Brown C.T."/>
            <person name="Hug L.A."/>
            <person name="Thomas B.C."/>
            <person name="Sharon I."/>
            <person name="Castelle C.J."/>
            <person name="Singh A."/>
            <person name="Wilkins M.J."/>
            <person name="Williams K.H."/>
            <person name="Banfield J.F."/>
        </authorList>
    </citation>
    <scope>NUCLEOTIDE SEQUENCE [LARGE SCALE GENOMIC DNA]</scope>
</reference>
<feature type="binding site" evidence="1">
    <location>
        <position position="87"/>
    </location>
    <ligand>
        <name>Mg(2+)</name>
        <dbReference type="ChEBI" id="CHEBI:18420"/>
        <label>1</label>
        <note>catalytic</note>
    </ligand>
</feature>
<feature type="binding site" evidence="1">
    <location>
        <position position="65"/>
    </location>
    <ligand>
        <name>Mg(2+)</name>
        <dbReference type="ChEBI" id="CHEBI:18420"/>
        <label>1</label>
        <note>catalytic</note>
    </ligand>
</feature>
<dbReference type="Proteomes" id="UP000034616">
    <property type="component" value="Unassembled WGS sequence"/>
</dbReference>
<keyword evidence="1" id="KW-0479">Metal-binding</keyword>
<comment type="cofactor">
    <cofactor evidence="1">
        <name>Mg(2+)</name>
        <dbReference type="ChEBI" id="CHEBI:18420"/>
    </cofactor>
</comment>
<proteinExistence type="predicted"/>
<dbReference type="AlphaFoldDB" id="A0A0G0UCX7"/>
<dbReference type="Gene3D" id="3.30.540.10">
    <property type="entry name" value="Fructose-1,6-Bisphosphatase, subunit A, domain 1"/>
    <property type="match status" value="1"/>
</dbReference>
<dbReference type="EMBL" id="LCAH01000008">
    <property type="protein sequence ID" value="KKR86803.1"/>
    <property type="molecule type" value="Genomic_DNA"/>
</dbReference>
<sequence length="290" mass="32707">MDLEHIVRDVIHLANGRLSQPFEITQKRGYGGQMDDVVTEIDKAAQETYIRMLFKYFPEFGVVAEEQELMVPCQMGGTDVYVTVDPIDGTKALVRRQSHGIGTMIALVHDGKIIAAYVGDVKTGEIYGYESAMNSDVVRIYSLTNREILSIDTLRPLSEQAVILNDDPRNYPPFVQAFAHKTDCGGLFKKVRTTEGSLGIGIARLWKGEIGAALISIHPAPPWDITPVIGISQKMGFVFLRVNMETKQFEPYEPPISKKIEWGPKYVLMIHQSRLPELRTWEARFHNSRL</sequence>
<name>A0A0G0UCX7_9BACT</name>
<gene>
    <name evidence="2" type="ORF">UU35_C0008G0017</name>
</gene>
<organism evidence="2 3">
    <name type="scientific">Candidatus Uhrbacteria bacterium GW2011_GWC2_41_11</name>
    <dbReference type="NCBI Taxonomy" id="1618985"/>
    <lineage>
        <taxon>Bacteria</taxon>
        <taxon>Candidatus Uhriibacteriota</taxon>
    </lineage>
</organism>
<dbReference type="GO" id="GO:0046872">
    <property type="term" value="F:metal ion binding"/>
    <property type="evidence" value="ECO:0007669"/>
    <property type="project" value="UniProtKB-KW"/>
</dbReference>
<dbReference type="InterPro" id="IPR000760">
    <property type="entry name" value="Inositol_monophosphatase-like"/>
</dbReference>
<protein>
    <recommendedName>
        <fullName evidence="4">Inositol monophosphatase</fullName>
    </recommendedName>
</protein>
<evidence type="ECO:0000313" key="3">
    <source>
        <dbReference type="Proteomes" id="UP000034616"/>
    </source>
</evidence>
<comment type="caution">
    <text evidence="2">The sequence shown here is derived from an EMBL/GenBank/DDBJ whole genome shotgun (WGS) entry which is preliminary data.</text>
</comment>
<feature type="binding site" evidence="1">
    <location>
        <position position="85"/>
    </location>
    <ligand>
        <name>Mg(2+)</name>
        <dbReference type="ChEBI" id="CHEBI:18420"/>
        <label>1</label>
        <note>catalytic</note>
    </ligand>
</feature>
<dbReference type="SUPFAM" id="SSF56655">
    <property type="entry name" value="Carbohydrate phosphatase"/>
    <property type="match status" value="1"/>
</dbReference>
<evidence type="ECO:0008006" key="4">
    <source>
        <dbReference type="Google" id="ProtNLM"/>
    </source>
</evidence>
<evidence type="ECO:0000313" key="2">
    <source>
        <dbReference type="EMBL" id="KKR86803.1"/>
    </source>
</evidence>
<dbReference type="Pfam" id="PF00459">
    <property type="entry name" value="Inositol_P"/>
    <property type="match status" value="1"/>
</dbReference>
<keyword evidence="1" id="KW-0460">Magnesium</keyword>
<feature type="binding site" evidence="1">
    <location>
        <position position="88"/>
    </location>
    <ligand>
        <name>Mg(2+)</name>
        <dbReference type="ChEBI" id="CHEBI:18420"/>
        <label>1</label>
        <note>catalytic</note>
    </ligand>
</feature>